<sequence length="454" mass="49211">MPATRSSEEKHVAFLAFPFASHAIIGLSLLRKIAIAAPNVHFSFLNTAKSTHSLLSKSSADDVPHNIKFCLVADGVPENHVFKGKPLEPENLFLKATPENLKKGVEMAVAETGKRITCLLSDAFLSTSAAKIADDLSVPWIPAWYSFPSCLSAHIYTDLVRQRCGRSGTVDFIPGLPAMSVADLPREVPAPESEEESPFSRTLSQIGSVLPRATAVVMGFFEELNSPLLNHDLKSKLKNVLHVGFLSLSLPAPPLQPSSSDPTGYLSWLDSKKSGSVAYVGFGTLASLPREELIAVAEALQTSGVPFLWSLNEKSKELLPKGFLEKTKMHGKVVPWTPQTQVLAHASVGVFVTHCGSNSICESIATGIPLICRPFFGDHYMVGRMIEEWGIGVRVEGGVITKNRLLESLELVLRDEQGKVMKEKAEALKKVVLKAVDSATQEFNCLVDLISSAS</sequence>
<keyword evidence="5" id="KW-0812">Transmembrane</keyword>
<dbReference type="EMBL" id="CM017322">
    <property type="protein sequence ID" value="KAE8008312.1"/>
    <property type="molecule type" value="Genomic_DNA"/>
</dbReference>
<evidence type="ECO:0000313" key="6">
    <source>
        <dbReference type="EMBL" id="KAE8008312.1"/>
    </source>
</evidence>
<keyword evidence="7" id="KW-1185">Reference proteome</keyword>
<comment type="similarity">
    <text evidence="1 3">Belongs to the UDP-glycosyltransferase family.</text>
</comment>
<dbReference type="AlphaFoldDB" id="A0A5N6QQW3"/>
<dbReference type="CDD" id="cd03784">
    <property type="entry name" value="GT1_Gtf-like"/>
    <property type="match status" value="1"/>
</dbReference>
<dbReference type="PANTHER" id="PTHR48049">
    <property type="entry name" value="GLYCOSYLTRANSFERASE"/>
    <property type="match status" value="1"/>
</dbReference>
<dbReference type="OrthoDB" id="5835829at2759"/>
<accession>A0A5N6QQW3</accession>
<dbReference type="InterPro" id="IPR002213">
    <property type="entry name" value="UDP_glucos_trans"/>
</dbReference>
<evidence type="ECO:0000256" key="1">
    <source>
        <dbReference type="ARBA" id="ARBA00009995"/>
    </source>
</evidence>
<dbReference type="SUPFAM" id="SSF53756">
    <property type="entry name" value="UDP-Glycosyltransferase/glycogen phosphorylase"/>
    <property type="match status" value="1"/>
</dbReference>
<dbReference type="EC" id="2.4.1.-" evidence="4"/>
<protein>
    <recommendedName>
        <fullName evidence="4">Glycosyltransferase</fullName>
        <ecNumber evidence="4">2.4.1.-</ecNumber>
    </recommendedName>
</protein>
<keyword evidence="3" id="KW-0328">Glycosyltransferase</keyword>
<evidence type="ECO:0000256" key="2">
    <source>
        <dbReference type="ARBA" id="ARBA00022679"/>
    </source>
</evidence>
<dbReference type="InterPro" id="IPR050481">
    <property type="entry name" value="UDP-glycosyltransf_plant"/>
</dbReference>
<dbReference type="PROSITE" id="PS00375">
    <property type="entry name" value="UDPGT"/>
    <property type="match status" value="1"/>
</dbReference>
<evidence type="ECO:0000256" key="3">
    <source>
        <dbReference type="RuleBase" id="RU003718"/>
    </source>
</evidence>
<reference evidence="6 7" key="1">
    <citation type="submission" date="2019-06" db="EMBL/GenBank/DDBJ databases">
        <title>A chromosomal-level reference genome of Carpinus fangiana (Coryloideae, Betulaceae).</title>
        <authorList>
            <person name="Yang X."/>
            <person name="Wang Z."/>
            <person name="Zhang L."/>
            <person name="Hao G."/>
            <person name="Liu J."/>
            <person name="Yang Y."/>
        </authorList>
    </citation>
    <scope>NUCLEOTIDE SEQUENCE [LARGE SCALE GENOMIC DNA]</scope>
    <source>
        <strain evidence="6">Cfa_2016G</strain>
        <tissue evidence="6">Leaf</tissue>
    </source>
</reference>
<dbReference type="Gene3D" id="3.40.50.2000">
    <property type="entry name" value="Glycogen Phosphorylase B"/>
    <property type="match status" value="2"/>
</dbReference>
<evidence type="ECO:0000256" key="4">
    <source>
        <dbReference type="RuleBase" id="RU362057"/>
    </source>
</evidence>
<evidence type="ECO:0000313" key="7">
    <source>
        <dbReference type="Proteomes" id="UP000327013"/>
    </source>
</evidence>
<keyword evidence="2 3" id="KW-0808">Transferase</keyword>
<proteinExistence type="inferred from homology"/>
<dbReference type="FunFam" id="3.40.50.2000:FF:000060">
    <property type="entry name" value="Glycosyltransferase"/>
    <property type="match status" value="1"/>
</dbReference>
<gene>
    <name evidence="6" type="ORF">FH972_004834</name>
</gene>
<keyword evidence="5" id="KW-1133">Transmembrane helix</keyword>
<dbReference type="PANTHER" id="PTHR48049:SF27">
    <property type="entry name" value="ANTHOCYANIDIN 3-O-GLUCOSYLTRANSFERASE 7-LIKE ISOFORM X1"/>
    <property type="match status" value="1"/>
</dbReference>
<organism evidence="6 7">
    <name type="scientific">Carpinus fangiana</name>
    <dbReference type="NCBI Taxonomy" id="176857"/>
    <lineage>
        <taxon>Eukaryota</taxon>
        <taxon>Viridiplantae</taxon>
        <taxon>Streptophyta</taxon>
        <taxon>Embryophyta</taxon>
        <taxon>Tracheophyta</taxon>
        <taxon>Spermatophyta</taxon>
        <taxon>Magnoliopsida</taxon>
        <taxon>eudicotyledons</taxon>
        <taxon>Gunneridae</taxon>
        <taxon>Pentapetalae</taxon>
        <taxon>rosids</taxon>
        <taxon>fabids</taxon>
        <taxon>Fagales</taxon>
        <taxon>Betulaceae</taxon>
        <taxon>Carpinus</taxon>
    </lineage>
</organism>
<dbReference type="InterPro" id="IPR035595">
    <property type="entry name" value="UDP_glycos_trans_CS"/>
</dbReference>
<dbReference type="Proteomes" id="UP000327013">
    <property type="component" value="Chromosome 2"/>
</dbReference>
<keyword evidence="5" id="KW-0472">Membrane</keyword>
<dbReference type="Pfam" id="PF00201">
    <property type="entry name" value="UDPGT"/>
    <property type="match status" value="1"/>
</dbReference>
<name>A0A5N6QQW3_9ROSI</name>
<evidence type="ECO:0000256" key="5">
    <source>
        <dbReference type="SAM" id="Phobius"/>
    </source>
</evidence>
<dbReference type="GO" id="GO:0035251">
    <property type="term" value="F:UDP-glucosyltransferase activity"/>
    <property type="evidence" value="ECO:0007669"/>
    <property type="project" value="InterPro"/>
</dbReference>
<feature type="transmembrane region" description="Helical" evidence="5">
    <location>
        <begin position="12"/>
        <end position="30"/>
    </location>
</feature>